<comment type="caution">
    <text evidence="14">The sequence shown here is derived from an EMBL/GenBank/DDBJ whole genome shotgun (WGS) entry which is preliminary data.</text>
</comment>
<keyword evidence="7 12" id="KW-0472">Membrane</keyword>
<dbReference type="EMBL" id="JAHIBW010000026">
    <property type="protein sequence ID" value="KAG7297233.1"/>
    <property type="molecule type" value="Genomic_DNA"/>
</dbReference>
<evidence type="ECO:0000313" key="15">
    <source>
        <dbReference type="Proteomes" id="UP000823941"/>
    </source>
</evidence>
<evidence type="ECO:0000256" key="3">
    <source>
        <dbReference type="ARBA" id="ARBA00022475"/>
    </source>
</evidence>
<evidence type="ECO:0000256" key="8">
    <source>
        <dbReference type="ARBA" id="ARBA00023170"/>
    </source>
</evidence>
<evidence type="ECO:0000256" key="12">
    <source>
        <dbReference type="SAM" id="Phobius"/>
    </source>
</evidence>
<dbReference type="PROSITE" id="PS50262">
    <property type="entry name" value="G_PROTEIN_RECEP_F1_2"/>
    <property type="match status" value="1"/>
</dbReference>
<feature type="region of interest" description="Disordered" evidence="11">
    <location>
        <begin position="448"/>
        <end position="469"/>
    </location>
</feature>
<feature type="non-terminal residue" evidence="14">
    <location>
        <position position="728"/>
    </location>
</feature>
<dbReference type="Pfam" id="PF00001">
    <property type="entry name" value="7tm_1"/>
    <property type="match status" value="1"/>
</dbReference>
<name>A0ABQ7PZZ9_PLUXY</name>
<dbReference type="SUPFAM" id="SSF81321">
    <property type="entry name" value="Family A G protein-coupled receptor-like"/>
    <property type="match status" value="6"/>
</dbReference>
<organism evidence="14 15">
    <name type="scientific">Plutella xylostella</name>
    <name type="common">Diamondback moth</name>
    <name type="synonym">Plutella maculipennis</name>
    <dbReference type="NCBI Taxonomy" id="51655"/>
    <lineage>
        <taxon>Eukaryota</taxon>
        <taxon>Metazoa</taxon>
        <taxon>Ecdysozoa</taxon>
        <taxon>Arthropoda</taxon>
        <taxon>Hexapoda</taxon>
        <taxon>Insecta</taxon>
        <taxon>Pterygota</taxon>
        <taxon>Neoptera</taxon>
        <taxon>Endopterygota</taxon>
        <taxon>Lepidoptera</taxon>
        <taxon>Glossata</taxon>
        <taxon>Ditrysia</taxon>
        <taxon>Yponomeutoidea</taxon>
        <taxon>Plutellidae</taxon>
        <taxon>Plutella</taxon>
    </lineage>
</organism>
<feature type="compositionally biased region" description="Basic residues" evidence="11">
    <location>
        <begin position="452"/>
        <end position="464"/>
    </location>
</feature>
<feature type="transmembrane region" description="Helical" evidence="12">
    <location>
        <begin position="71"/>
        <end position="97"/>
    </location>
</feature>
<feature type="transmembrane region" description="Helical" evidence="12">
    <location>
        <begin position="540"/>
        <end position="559"/>
    </location>
</feature>
<keyword evidence="9 10" id="KW-0807">Transducer</keyword>
<evidence type="ECO:0000313" key="14">
    <source>
        <dbReference type="EMBL" id="KAG7297233.1"/>
    </source>
</evidence>
<dbReference type="Proteomes" id="UP000823941">
    <property type="component" value="Chromosome 26"/>
</dbReference>
<feature type="transmembrane region" description="Helical" evidence="12">
    <location>
        <begin position="338"/>
        <end position="357"/>
    </location>
</feature>
<evidence type="ECO:0000259" key="13">
    <source>
        <dbReference type="PROSITE" id="PS50262"/>
    </source>
</evidence>
<evidence type="ECO:0000256" key="4">
    <source>
        <dbReference type="ARBA" id="ARBA00022692"/>
    </source>
</evidence>
<sequence length="728" mass="83257">MLVALCAMTFNASSELFDAWMFGPLVCDIFNSLDVYFSSASILHLCCISVDRYYAIVRPLEYPVTMTHRTVCFMLANVWLWPAFISFVPIFMGWYTTEQHRQFRKAHPDVCIFKVNIVYAIVSSSVSFWIPSIVMISMYCRIFREAIRQREALTRTSSNILLNSVHLRHTSHSAHHSHYLHPDRRPSDISPNYSTFTEVGPEETEFGEVVMALGDICPSKEASPRKSVNVSCDTASSGYCSGGSNKRSSSGQPPPGWRPSCSSNVATRDLAKAATELNSQGATLRAAGKSWRAEHKAARTLGIIVGAFLLCWLPFFLWYVTTNVCGEPCETPDVVVGVLFWIGYFNSALNPLIYAYFNRDFRDAFKNTLMCALPCCFTCWKDANNAQHTDTLSASVLFWIGYFNSALNPLIYAYFNRDFRDAFKNTLMCALPCCFTCWKDANNAQHKDTKTQRHKDTKTQRHKDTKTQRHTDTLSASVLFWIGYFNSALNPLIYAYFNRDFRDAFKNTLMCALPCCFTCWKDANNAQFTQRHTNTLSASVLFWIGYFNSALNPLIYAYFNRDFRDAFKNTLMCALPCCFTCWKDANNAQHKDTKTQKHTDTLSASVLFWIGYFNSALNPLIYAYFNRDFRDAFKNTLMCALPCCFTCWKDANNAQHKDTKTQRHKDTKTQRHTDTLSASVLFWIGYFNSALNPLIYAYFNRDFRDAFKNTLMCALPCCFTCWKDANNA</sequence>
<evidence type="ECO:0000256" key="5">
    <source>
        <dbReference type="ARBA" id="ARBA00022989"/>
    </source>
</evidence>
<feature type="domain" description="G-protein coupled receptors family 1 profile" evidence="13">
    <location>
        <begin position="1"/>
        <end position="354"/>
    </location>
</feature>
<feature type="transmembrane region" description="Helical" evidence="12">
    <location>
        <begin position="117"/>
        <end position="140"/>
    </location>
</feature>
<dbReference type="PROSITE" id="PS00237">
    <property type="entry name" value="G_PROTEIN_RECEP_F1_1"/>
    <property type="match status" value="1"/>
</dbReference>
<dbReference type="InterPro" id="IPR017452">
    <property type="entry name" value="GPCR_Rhodpsn_7TM"/>
</dbReference>
<dbReference type="InterPro" id="IPR000276">
    <property type="entry name" value="GPCR_Rhodpsn"/>
</dbReference>
<keyword evidence="6 10" id="KW-0297">G-protein coupled receptor</keyword>
<keyword evidence="8 10" id="KW-0675">Receptor</keyword>
<feature type="transmembrane region" description="Helical" evidence="12">
    <location>
        <begin position="297"/>
        <end position="318"/>
    </location>
</feature>
<feature type="compositionally biased region" description="Polar residues" evidence="11">
    <location>
        <begin position="239"/>
        <end position="251"/>
    </location>
</feature>
<dbReference type="PANTHER" id="PTHR24248">
    <property type="entry name" value="ADRENERGIC RECEPTOR-RELATED G-PROTEIN COUPLED RECEPTOR"/>
    <property type="match status" value="1"/>
</dbReference>
<feature type="region of interest" description="Disordered" evidence="11">
    <location>
        <begin position="239"/>
        <end position="262"/>
    </location>
</feature>
<keyword evidence="15" id="KW-1185">Reference proteome</keyword>
<comment type="similarity">
    <text evidence="2 10">Belongs to the G-protein coupled receptor 1 family.</text>
</comment>
<dbReference type="Gene3D" id="1.20.1070.10">
    <property type="entry name" value="Rhodopsin 7-helix transmembrane proteins"/>
    <property type="match status" value="4"/>
</dbReference>
<dbReference type="PRINTS" id="PR00237">
    <property type="entry name" value="GPCRRHODOPSN"/>
</dbReference>
<keyword evidence="3" id="KW-1003">Cell membrane</keyword>
<evidence type="ECO:0000256" key="10">
    <source>
        <dbReference type="RuleBase" id="RU000688"/>
    </source>
</evidence>
<keyword evidence="5 12" id="KW-1133">Transmembrane helix</keyword>
<evidence type="ECO:0000256" key="6">
    <source>
        <dbReference type="ARBA" id="ARBA00023040"/>
    </source>
</evidence>
<evidence type="ECO:0000256" key="7">
    <source>
        <dbReference type="ARBA" id="ARBA00023136"/>
    </source>
</evidence>
<feature type="transmembrane region" description="Helical" evidence="12">
    <location>
        <begin position="680"/>
        <end position="699"/>
    </location>
</feature>
<gene>
    <name evidence="14" type="ORF">JYU34_019169</name>
</gene>
<protein>
    <recommendedName>
        <fullName evidence="13">G-protein coupled receptors family 1 profile domain-containing protein</fullName>
    </recommendedName>
</protein>
<accession>A0ABQ7PZZ9</accession>
<dbReference type="PANTHER" id="PTHR24248:SF66">
    <property type="entry name" value="OCTOPAMINE RECEPTOR BETA-3R"/>
    <property type="match status" value="1"/>
</dbReference>
<evidence type="ECO:0000256" key="1">
    <source>
        <dbReference type="ARBA" id="ARBA00004651"/>
    </source>
</evidence>
<dbReference type="Gene3D" id="1.10.1220.70">
    <property type="match status" value="2"/>
</dbReference>
<evidence type="ECO:0000256" key="2">
    <source>
        <dbReference type="ARBA" id="ARBA00010663"/>
    </source>
</evidence>
<proteinExistence type="inferred from homology"/>
<feature type="transmembrane region" description="Helical" evidence="12">
    <location>
        <begin position="478"/>
        <end position="497"/>
    </location>
</feature>
<comment type="subcellular location">
    <subcellularLocation>
        <location evidence="1">Cell membrane</location>
        <topology evidence="1">Multi-pass membrane protein</topology>
    </subcellularLocation>
</comment>
<keyword evidence="4 10" id="KW-0812">Transmembrane</keyword>
<reference evidence="14 15" key="1">
    <citation type="submission" date="2021-06" db="EMBL/GenBank/DDBJ databases">
        <title>A haploid diamondback moth (Plutella xylostella L.) genome assembly resolves 31 chromosomes and identifies a diamide resistance mutation.</title>
        <authorList>
            <person name="Ward C.M."/>
            <person name="Perry K.D."/>
            <person name="Baker G."/>
            <person name="Powis K."/>
            <person name="Heckel D.G."/>
            <person name="Baxter S.W."/>
        </authorList>
    </citation>
    <scope>NUCLEOTIDE SEQUENCE [LARGE SCALE GENOMIC DNA]</scope>
    <source>
        <strain evidence="14 15">LV</strain>
        <tissue evidence="14">Single pupa</tissue>
    </source>
</reference>
<evidence type="ECO:0000256" key="9">
    <source>
        <dbReference type="ARBA" id="ARBA00023224"/>
    </source>
</evidence>
<feature type="transmembrane region" description="Helical" evidence="12">
    <location>
        <begin position="606"/>
        <end position="625"/>
    </location>
</feature>
<evidence type="ECO:0000256" key="11">
    <source>
        <dbReference type="SAM" id="MobiDB-lite"/>
    </source>
</evidence>